<dbReference type="GO" id="GO:0008270">
    <property type="term" value="F:zinc ion binding"/>
    <property type="evidence" value="ECO:0007669"/>
    <property type="project" value="UniProtKB-KW"/>
</dbReference>
<dbReference type="AlphaFoldDB" id="A0A0N1PGC7"/>
<reference evidence="4 5" key="1">
    <citation type="journal article" date="2015" name="Nat. Commun.">
        <title>Outbred genome sequencing and CRISPR/Cas9 gene editing in butterflies.</title>
        <authorList>
            <person name="Li X."/>
            <person name="Fan D."/>
            <person name="Zhang W."/>
            <person name="Liu G."/>
            <person name="Zhang L."/>
            <person name="Zhao L."/>
            <person name="Fang X."/>
            <person name="Chen L."/>
            <person name="Dong Y."/>
            <person name="Chen Y."/>
            <person name="Ding Y."/>
            <person name="Zhao R."/>
            <person name="Feng M."/>
            <person name="Zhu Y."/>
            <person name="Feng Y."/>
            <person name="Jiang X."/>
            <person name="Zhu D."/>
            <person name="Xiang H."/>
            <person name="Feng X."/>
            <person name="Li S."/>
            <person name="Wang J."/>
            <person name="Zhang G."/>
            <person name="Kronforst M.R."/>
            <person name="Wang W."/>
        </authorList>
    </citation>
    <scope>NUCLEOTIDE SEQUENCE [LARGE SCALE GENOMIC DNA]</scope>
    <source>
        <strain evidence="4">Ya'a_city_454_Px</strain>
        <tissue evidence="4">Whole body</tissue>
    </source>
</reference>
<gene>
    <name evidence="4" type="ORF">RR46_00112</name>
</gene>
<evidence type="ECO:0000256" key="2">
    <source>
        <dbReference type="SAM" id="MobiDB-lite"/>
    </source>
</evidence>
<dbReference type="InterPro" id="IPR036236">
    <property type="entry name" value="Znf_C2H2_sf"/>
</dbReference>
<accession>A0A0N1PGC7</accession>
<evidence type="ECO:0000259" key="3">
    <source>
        <dbReference type="PROSITE" id="PS50157"/>
    </source>
</evidence>
<dbReference type="Proteomes" id="UP000053268">
    <property type="component" value="Unassembled WGS sequence"/>
</dbReference>
<feature type="compositionally biased region" description="Basic residues" evidence="2">
    <location>
        <begin position="150"/>
        <end position="169"/>
    </location>
</feature>
<feature type="domain" description="C2H2-type" evidence="3">
    <location>
        <begin position="198"/>
        <end position="218"/>
    </location>
</feature>
<feature type="compositionally biased region" description="Basic and acidic residues" evidence="2">
    <location>
        <begin position="137"/>
        <end position="147"/>
    </location>
</feature>
<organism evidence="4 5">
    <name type="scientific">Papilio xuthus</name>
    <name type="common">Asian swallowtail butterfly</name>
    <dbReference type="NCBI Taxonomy" id="66420"/>
    <lineage>
        <taxon>Eukaryota</taxon>
        <taxon>Metazoa</taxon>
        <taxon>Ecdysozoa</taxon>
        <taxon>Arthropoda</taxon>
        <taxon>Hexapoda</taxon>
        <taxon>Insecta</taxon>
        <taxon>Pterygota</taxon>
        <taxon>Neoptera</taxon>
        <taxon>Endopterygota</taxon>
        <taxon>Lepidoptera</taxon>
        <taxon>Glossata</taxon>
        <taxon>Ditrysia</taxon>
        <taxon>Papilionoidea</taxon>
        <taxon>Papilionidae</taxon>
        <taxon>Papilioninae</taxon>
        <taxon>Papilio</taxon>
    </lineage>
</organism>
<keyword evidence="1" id="KW-0862">Zinc</keyword>
<evidence type="ECO:0000313" key="5">
    <source>
        <dbReference type="Proteomes" id="UP000053268"/>
    </source>
</evidence>
<name>A0A0N1PGC7_PAPXU</name>
<evidence type="ECO:0000313" key="4">
    <source>
        <dbReference type="EMBL" id="KPJ04401.1"/>
    </source>
</evidence>
<keyword evidence="5" id="KW-1185">Reference proteome</keyword>
<dbReference type="SUPFAM" id="SSF57667">
    <property type="entry name" value="beta-beta-alpha zinc fingers"/>
    <property type="match status" value="1"/>
</dbReference>
<protein>
    <recommendedName>
        <fullName evidence="3">C2H2-type domain-containing protein</fullName>
    </recommendedName>
</protein>
<dbReference type="Gene3D" id="3.30.160.60">
    <property type="entry name" value="Classic Zinc Finger"/>
    <property type="match status" value="1"/>
</dbReference>
<dbReference type="PROSITE" id="PS50157">
    <property type="entry name" value="ZINC_FINGER_C2H2_2"/>
    <property type="match status" value="1"/>
</dbReference>
<proteinExistence type="predicted"/>
<keyword evidence="1" id="KW-0863">Zinc-finger</keyword>
<dbReference type="InterPro" id="IPR013087">
    <property type="entry name" value="Znf_C2H2_type"/>
</dbReference>
<sequence>MNLTSLTKLSILRLDPLNIDTENPLMDSLMDTEQIQPMTFVKLESPQNVSMESEDCDLDIKIHESMNLTSLTKLSILRLDPLNIDTENPLMDSLMDTEQIQPMTFVKLESPQNVSMESEDCDLDIKLDTTDPFITKENCHSDEEPLTNKKTTRKKVEKNPKKNKSTTKKKRTKVILFSLQYSTLNKLRLHMKQHSERVKCDQCDKTFVDRSAMRNHLL</sequence>
<feature type="region of interest" description="Disordered" evidence="2">
    <location>
        <begin position="136"/>
        <end position="169"/>
    </location>
</feature>
<keyword evidence="1" id="KW-0479">Metal-binding</keyword>
<dbReference type="EMBL" id="KQ458998">
    <property type="protein sequence ID" value="KPJ04401.1"/>
    <property type="molecule type" value="Genomic_DNA"/>
</dbReference>
<evidence type="ECO:0000256" key="1">
    <source>
        <dbReference type="PROSITE-ProRule" id="PRU00042"/>
    </source>
</evidence>